<dbReference type="EMBL" id="CM044706">
    <property type="protein sequence ID" value="KAI5659531.1"/>
    <property type="molecule type" value="Genomic_DNA"/>
</dbReference>
<evidence type="ECO:0000313" key="2">
    <source>
        <dbReference type="Proteomes" id="UP001060085"/>
    </source>
</evidence>
<keyword evidence="2" id="KW-1185">Reference proteome</keyword>
<organism evidence="1 2">
    <name type="scientific">Catharanthus roseus</name>
    <name type="common">Madagascar periwinkle</name>
    <name type="synonym">Vinca rosea</name>
    <dbReference type="NCBI Taxonomy" id="4058"/>
    <lineage>
        <taxon>Eukaryota</taxon>
        <taxon>Viridiplantae</taxon>
        <taxon>Streptophyta</taxon>
        <taxon>Embryophyta</taxon>
        <taxon>Tracheophyta</taxon>
        <taxon>Spermatophyta</taxon>
        <taxon>Magnoliopsida</taxon>
        <taxon>eudicotyledons</taxon>
        <taxon>Gunneridae</taxon>
        <taxon>Pentapetalae</taxon>
        <taxon>asterids</taxon>
        <taxon>lamiids</taxon>
        <taxon>Gentianales</taxon>
        <taxon>Apocynaceae</taxon>
        <taxon>Rauvolfioideae</taxon>
        <taxon>Vinceae</taxon>
        <taxon>Catharanthinae</taxon>
        <taxon>Catharanthus</taxon>
    </lineage>
</organism>
<name>A0ACC0AFN0_CATRO</name>
<gene>
    <name evidence="1" type="ORF">M9H77_28324</name>
</gene>
<proteinExistence type="predicted"/>
<comment type="caution">
    <text evidence="1">The sequence shown here is derived from an EMBL/GenBank/DDBJ whole genome shotgun (WGS) entry which is preliminary data.</text>
</comment>
<reference evidence="2" key="1">
    <citation type="journal article" date="2023" name="Nat. Plants">
        <title>Single-cell RNA sequencing provides a high-resolution roadmap for understanding the multicellular compartmentation of specialized metabolism.</title>
        <authorList>
            <person name="Sun S."/>
            <person name="Shen X."/>
            <person name="Li Y."/>
            <person name="Li Y."/>
            <person name="Wang S."/>
            <person name="Li R."/>
            <person name="Zhang H."/>
            <person name="Shen G."/>
            <person name="Guo B."/>
            <person name="Wei J."/>
            <person name="Xu J."/>
            <person name="St-Pierre B."/>
            <person name="Chen S."/>
            <person name="Sun C."/>
        </authorList>
    </citation>
    <scope>NUCLEOTIDE SEQUENCE [LARGE SCALE GENOMIC DNA]</scope>
</reference>
<evidence type="ECO:0000313" key="1">
    <source>
        <dbReference type="EMBL" id="KAI5659531.1"/>
    </source>
</evidence>
<sequence>MVKKIEKRVRENLQGKLFDEVAFVVVSRPLDLKKIQLGIAEELGLPLGEETIPARARRLHKRLTDIKSVLIILDDVWEKFNFQEIGIPSKSIHPGCKIVITSRIQSIYLNNDPQVYPIAMDVAKECKGLLLALVTVPVVLKNLYSWKSAFHQLRGSSAAMDIEGVVDEFFVALKLSFDYLQSEEASFVEMLKDCFLLNGSTMGSKDECTQYDCVKMHDTIRDMAIFVASKGKDKHGFMVVHDSNLKECPKRDSYENITCISFASYSYDKIILPEDINCPRLELLYLSLLRGGVEIKDNTFLGMTALKVLITRRVQSFPSTSLPVLATNLHSLFLEWTEISELPNEIGELVNLEILSLAYSNIRKLQKEIERLTNLKLLNLTSCFQLKNIAPGVLSRLVQLEELLMLPSFQEWEAEGIERNNASIAEVVSLIKLINLQIRVRENRINLLEDTRNWHKLTRYNVHRGTCTRDSNSDVRTKWSCIIDQRYEVQITQKSISLYLVERVYLSHSLRVMLENAEVVQLLGEGSGDKVNKLSRDCGFQNVKILCLKFCENLEFLYDSSS</sequence>
<accession>A0ACC0AFN0</accession>
<protein>
    <submittedName>
        <fullName evidence="1">Uncharacterized protein</fullName>
    </submittedName>
</protein>
<dbReference type="Proteomes" id="UP001060085">
    <property type="component" value="Linkage Group LG06"/>
</dbReference>